<proteinExistence type="predicted"/>
<gene>
    <name evidence="1" type="ORF">OLEA9_A015835</name>
</gene>
<dbReference type="GO" id="GO:0046621">
    <property type="term" value="P:negative regulation of organ growth"/>
    <property type="evidence" value="ECO:0007669"/>
    <property type="project" value="InterPro"/>
</dbReference>
<dbReference type="AlphaFoldDB" id="A0A8S0RQS0"/>
<keyword evidence="2" id="KW-1185">Reference proteome</keyword>
<dbReference type="GO" id="GO:0016567">
    <property type="term" value="P:protein ubiquitination"/>
    <property type="evidence" value="ECO:0007669"/>
    <property type="project" value="InterPro"/>
</dbReference>
<evidence type="ECO:0000313" key="1">
    <source>
        <dbReference type="EMBL" id="CAA2981568.1"/>
    </source>
</evidence>
<accession>A0A8S0RQS0</accession>
<name>A0A8S0RQS0_OLEEU</name>
<dbReference type="PANTHER" id="PTHR46400:SF5">
    <property type="entry name" value="RING-TYPE DOMAIN-CONTAINING PROTEIN"/>
    <property type="match status" value="1"/>
</dbReference>
<evidence type="ECO:0000313" key="2">
    <source>
        <dbReference type="Proteomes" id="UP000594638"/>
    </source>
</evidence>
<dbReference type="Gramene" id="OE9A015835T1">
    <property type="protein sequence ID" value="OE9A015835C1"/>
    <property type="gene ID" value="OE9A015835"/>
</dbReference>
<dbReference type="OrthoDB" id="884597at2759"/>
<organism evidence="1 2">
    <name type="scientific">Olea europaea subsp. europaea</name>
    <dbReference type="NCBI Taxonomy" id="158383"/>
    <lineage>
        <taxon>Eukaryota</taxon>
        <taxon>Viridiplantae</taxon>
        <taxon>Streptophyta</taxon>
        <taxon>Embryophyta</taxon>
        <taxon>Tracheophyta</taxon>
        <taxon>Spermatophyta</taxon>
        <taxon>Magnoliopsida</taxon>
        <taxon>eudicotyledons</taxon>
        <taxon>Gunneridae</taxon>
        <taxon>Pentapetalae</taxon>
        <taxon>asterids</taxon>
        <taxon>lamiids</taxon>
        <taxon>Lamiales</taxon>
        <taxon>Oleaceae</taxon>
        <taxon>Oleeae</taxon>
        <taxon>Olea</taxon>
    </lineage>
</organism>
<protein>
    <submittedName>
        <fullName evidence="1">Uncharacterized protein</fullName>
    </submittedName>
</protein>
<dbReference type="Proteomes" id="UP000594638">
    <property type="component" value="Unassembled WGS sequence"/>
</dbReference>
<dbReference type="EMBL" id="CACTIH010003676">
    <property type="protein sequence ID" value="CAA2981568.1"/>
    <property type="molecule type" value="Genomic_DNA"/>
</dbReference>
<reference evidence="1 2" key="1">
    <citation type="submission" date="2019-12" db="EMBL/GenBank/DDBJ databases">
        <authorList>
            <person name="Alioto T."/>
            <person name="Alioto T."/>
            <person name="Gomez Garrido J."/>
        </authorList>
    </citation>
    <scope>NUCLEOTIDE SEQUENCE [LARGE SCALE GENOMIC DNA]</scope>
</reference>
<dbReference type="PANTHER" id="PTHR46400">
    <property type="entry name" value="RING/U-BOX SUPERFAMILY PROTEIN"/>
    <property type="match status" value="1"/>
</dbReference>
<sequence length="124" mass="14470">MEKIFPEFGDHDVEEVLQQQQYERFSAYVDESWWEDIEQFTLDEALARSLQLQDYSGDDPDLLVTSQIRRQDNINPDNMTCEELLSLDEASGNEHKGLSVHLISQLPTFRYKAGSSARKREEKE</sequence>
<comment type="caution">
    <text evidence="1">The sequence shown here is derived from an EMBL/GenBank/DDBJ whole genome shotgun (WGS) entry which is preliminary data.</text>
</comment>
<dbReference type="InterPro" id="IPR033276">
    <property type="entry name" value="BB"/>
</dbReference>
<dbReference type="GO" id="GO:0004842">
    <property type="term" value="F:ubiquitin-protein transferase activity"/>
    <property type="evidence" value="ECO:0007669"/>
    <property type="project" value="InterPro"/>
</dbReference>